<evidence type="ECO:0000313" key="3">
    <source>
        <dbReference type="Proteomes" id="UP000076727"/>
    </source>
</evidence>
<organism evidence="2 3">
    <name type="scientific">Daedalea quercina L-15889</name>
    <dbReference type="NCBI Taxonomy" id="1314783"/>
    <lineage>
        <taxon>Eukaryota</taxon>
        <taxon>Fungi</taxon>
        <taxon>Dikarya</taxon>
        <taxon>Basidiomycota</taxon>
        <taxon>Agaricomycotina</taxon>
        <taxon>Agaricomycetes</taxon>
        <taxon>Polyporales</taxon>
        <taxon>Fomitopsis</taxon>
    </lineage>
</organism>
<feature type="region of interest" description="Disordered" evidence="1">
    <location>
        <begin position="1"/>
        <end position="28"/>
    </location>
</feature>
<evidence type="ECO:0000313" key="2">
    <source>
        <dbReference type="EMBL" id="KZT66136.1"/>
    </source>
</evidence>
<feature type="compositionally biased region" description="Polar residues" evidence="1">
    <location>
        <begin position="1"/>
        <end position="10"/>
    </location>
</feature>
<name>A0A165MUE0_9APHY</name>
<accession>A0A165MUE0</accession>
<dbReference type="EMBL" id="KV429094">
    <property type="protein sequence ID" value="KZT66136.1"/>
    <property type="molecule type" value="Genomic_DNA"/>
</dbReference>
<sequence length="62" mass="7194">MHPKGNLQQGTDDERSKSSVTLAKRRGDRWASQFNGRQARLGVARRSHYVFWISSDHGFRIH</sequence>
<protein>
    <submittedName>
        <fullName evidence="2">Uncharacterized protein</fullName>
    </submittedName>
</protein>
<dbReference type="Proteomes" id="UP000076727">
    <property type="component" value="Unassembled WGS sequence"/>
</dbReference>
<reference evidence="2 3" key="1">
    <citation type="journal article" date="2016" name="Mol. Biol. Evol.">
        <title>Comparative Genomics of Early-Diverging Mushroom-Forming Fungi Provides Insights into the Origins of Lignocellulose Decay Capabilities.</title>
        <authorList>
            <person name="Nagy L.G."/>
            <person name="Riley R."/>
            <person name="Tritt A."/>
            <person name="Adam C."/>
            <person name="Daum C."/>
            <person name="Floudas D."/>
            <person name="Sun H."/>
            <person name="Yadav J.S."/>
            <person name="Pangilinan J."/>
            <person name="Larsson K.H."/>
            <person name="Matsuura K."/>
            <person name="Barry K."/>
            <person name="Labutti K."/>
            <person name="Kuo R."/>
            <person name="Ohm R.A."/>
            <person name="Bhattacharya S.S."/>
            <person name="Shirouzu T."/>
            <person name="Yoshinaga Y."/>
            <person name="Martin F.M."/>
            <person name="Grigoriev I.V."/>
            <person name="Hibbett D.S."/>
        </authorList>
    </citation>
    <scope>NUCLEOTIDE SEQUENCE [LARGE SCALE GENOMIC DNA]</scope>
    <source>
        <strain evidence="2 3">L-15889</strain>
    </source>
</reference>
<proteinExistence type="predicted"/>
<dbReference type="AlphaFoldDB" id="A0A165MUE0"/>
<gene>
    <name evidence="2" type="ORF">DAEQUDRAFT_730639</name>
</gene>
<evidence type="ECO:0000256" key="1">
    <source>
        <dbReference type="SAM" id="MobiDB-lite"/>
    </source>
</evidence>
<keyword evidence="3" id="KW-1185">Reference proteome</keyword>